<reference evidence="6 7" key="1">
    <citation type="submission" date="2021-01" db="EMBL/GenBank/DDBJ databases">
        <title>Belnapia mucosa sp. nov. and Belnapia arida sp. nov., isolated from the Tabernas Desert (Almeria, Spain).</title>
        <authorList>
            <person name="Molina-Menor E."/>
            <person name="Vidal-Verdu A."/>
            <person name="Calonge A."/>
            <person name="Satari L."/>
            <person name="Pereto Magraner J."/>
            <person name="Porcar Miralles M."/>
        </authorList>
    </citation>
    <scope>NUCLEOTIDE SEQUENCE [LARGE SCALE GENOMIC DNA]</scope>
    <source>
        <strain evidence="6 7">T6</strain>
    </source>
</reference>
<dbReference type="PANTHER" id="PTHR30537">
    <property type="entry name" value="HTH-TYPE TRANSCRIPTIONAL REGULATOR"/>
    <property type="match status" value="1"/>
</dbReference>
<dbReference type="InterPro" id="IPR005119">
    <property type="entry name" value="LysR_subst-bd"/>
</dbReference>
<keyword evidence="3" id="KW-0238">DNA-binding</keyword>
<dbReference type="InterPro" id="IPR058163">
    <property type="entry name" value="LysR-type_TF_proteobact-type"/>
</dbReference>
<dbReference type="SUPFAM" id="SSF53850">
    <property type="entry name" value="Periplasmic binding protein-like II"/>
    <property type="match status" value="1"/>
</dbReference>
<dbReference type="PANTHER" id="PTHR30537:SF74">
    <property type="entry name" value="HTH-TYPE TRANSCRIPTIONAL REGULATOR TRPI"/>
    <property type="match status" value="1"/>
</dbReference>
<proteinExistence type="inferred from homology"/>
<dbReference type="RefSeq" id="WP_202828714.1">
    <property type="nucleotide sequence ID" value="NZ_JAEUXJ010000023.1"/>
</dbReference>
<gene>
    <name evidence="6" type="ORF">JMJ55_26975</name>
</gene>
<evidence type="ECO:0000313" key="7">
    <source>
        <dbReference type="Proteomes" id="UP000606490"/>
    </source>
</evidence>
<dbReference type="CDD" id="cd08432">
    <property type="entry name" value="PBP2_GcdR_TrpI_HvrB_AmpR_like"/>
    <property type="match status" value="1"/>
</dbReference>
<dbReference type="Pfam" id="PF03466">
    <property type="entry name" value="LysR_substrate"/>
    <property type="match status" value="1"/>
</dbReference>
<keyword evidence="2" id="KW-0805">Transcription regulation</keyword>
<dbReference type="EMBL" id="JAEUXJ010000023">
    <property type="protein sequence ID" value="MBL6458978.1"/>
    <property type="molecule type" value="Genomic_DNA"/>
</dbReference>
<comment type="similarity">
    <text evidence="1">Belongs to the LysR transcriptional regulatory family.</text>
</comment>
<dbReference type="Pfam" id="PF00126">
    <property type="entry name" value="HTH_1"/>
    <property type="match status" value="1"/>
</dbReference>
<evidence type="ECO:0000256" key="1">
    <source>
        <dbReference type="ARBA" id="ARBA00009437"/>
    </source>
</evidence>
<dbReference type="Proteomes" id="UP000606490">
    <property type="component" value="Unassembled WGS sequence"/>
</dbReference>
<evidence type="ECO:0000313" key="6">
    <source>
        <dbReference type="EMBL" id="MBL6458978.1"/>
    </source>
</evidence>
<evidence type="ECO:0000259" key="5">
    <source>
        <dbReference type="PROSITE" id="PS50931"/>
    </source>
</evidence>
<keyword evidence="4" id="KW-0804">Transcription</keyword>
<comment type="caution">
    <text evidence="6">The sequence shown here is derived from an EMBL/GenBank/DDBJ whole genome shotgun (WGS) entry which is preliminary data.</text>
</comment>
<dbReference type="InterPro" id="IPR036390">
    <property type="entry name" value="WH_DNA-bd_sf"/>
</dbReference>
<protein>
    <submittedName>
        <fullName evidence="6">LysR family transcriptional regulator</fullName>
    </submittedName>
</protein>
<accession>A0ABS1VEZ8</accession>
<evidence type="ECO:0000256" key="4">
    <source>
        <dbReference type="ARBA" id="ARBA00023163"/>
    </source>
</evidence>
<evidence type="ECO:0000256" key="2">
    <source>
        <dbReference type="ARBA" id="ARBA00023015"/>
    </source>
</evidence>
<name>A0ABS1VEZ8_9PROT</name>
<organism evidence="6 7">
    <name type="scientific">Belnapia mucosa</name>
    <dbReference type="NCBI Taxonomy" id="2804532"/>
    <lineage>
        <taxon>Bacteria</taxon>
        <taxon>Pseudomonadati</taxon>
        <taxon>Pseudomonadota</taxon>
        <taxon>Alphaproteobacteria</taxon>
        <taxon>Acetobacterales</taxon>
        <taxon>Roseomonadaceae</taxon>
        <taxon>Belnapia</taxon>
    </lineage>
</organism>
<dbReference type="Gene3D" id="3.40.190.10">
    <property type="entry name" value="Periplasmic binding protein-like II"/>
    <property type="match status" value="2"/>
</dbReference>
<dbReference type="InterPro" id="IPR000847">
    <property type="entry name" value="LysR_HTH_N"/>
</dbReference>
<evidence type="ECO:0000256" key="3">
    <source>
        <dbReference type="ARBA" id="ARBA00023125"/>
    </source>
</evidence>
<feature type="domain" description="HTH lysR-type" evidence="5">
    <location>
        <begin position="5"/>
        <end position="62"/>
    </location>
</feature>
<dbReference type="Gene3D" id="1.10.10.10">
    <property type="entry name" value="Winged helix-like DNA-binding domain superfamily/Winged helix DNA-binding domain"/>
    <property type="match status" value="1"/>
</dbReference>
<dbReference type="PROSITE" id="PS50931">
    <property type="entry name" value="HTH_LYSR"/>
    <property type="match status" value="1"/>
</dbReference>
<keyword evidence="7" id="KW-1185">Reference proteome</keyword>
<dbReference type="InterPro" id="IPR036388">
    <property type="entry name" value="WH-like_DNA-bd_sf"/>
</dbReference>
<sequence length="295" mass="32847">MRRLPPLNALKAFESVARHGSLARAAEELSVTPTAVGRHVRNLEDVLQVSLFEREGGALRLTQPGRRYAQSVAQAFGQIVEATDALRATPGRVRLAVHAYTTFLVRWLIPRLSSFHARHPEIELALSSGYDSVDFERDRVDVAVRYGHGRWAGLVATRLFEDELVAFGPPGTRDRLAADGPEAILRETFIIHQRRPQDWAEWLRTAGIEGRPQRKLEFDDLALVWQAVADGLGIGLTQRRYLAADIAAQRLEQISDTVLRRGRGYYAVCPAEAAMRPSVRAFLDWVAGEAAAAEH</sequence>
<dbReference type="SUPFAM" id="SSF46785">
    <property type="entry name" value="Winged helix' DNA-binding domain"/>
    <property type="match status" value="1"/>
</dbReference>